<comment type="caution">
    <text evidence="1">The sequence shown here is derived from an EMBL/GenBank/DDBJ whole genome shotgun (WGS) entry which is preliminary data.</text>
</comment>
<dbReference type="EMBL" id="PKHU01000003">
    <property type="protein sequence ID" value="PKZ29393.1"/>
    <property type="molecule type" value="Genomic_DNA"/>
</dbReference>
<dbReference type="NCBIfam" id="NF041329">
    <property type="entry name" value="CmeU"/>
    <property type="match status" value="1"/>
</dbReference>
<accession>A0A2I1NAI6</accession>
<dbReference type="AlphaFoldDB" id="A0A2I1NAI6"/>
<reference evidence="1 2" key="1">
    <citation type="submission" date="2017-12" db="EMBL/GenBank/DDBJ databases">
        <title>Phylogenetic diversity of female urinary microbiome.</title>
        <authorList>
            <person name="Thomas-White K."/>
            <person name="Wolfe A.J."/>
        </authorList>
    </citation>
    <scope>NUCLEOTIDE SEQUENCE [LARGE SCALE GENOMIC DNA]</scope>
    <source>
        <strain evidence="1 2">UMB0112</strain>
    </source>
</reference>
<protein>
    <submittedName>
        <fullName evidence="1">Uncharacterized protein</fullName>
    </submittedName>
</protein>
<sequence length="77" mass="9329">MQKEEKKEVVKKLRELFSSRDEFFNYLDSKASKIPNTDVLDFGDNKELKEIYAEFYSYDYSIRKLLPSLYKVYEIKI</sequence>
<proteinExistence type="predicted"/>
<evidence type="ECO:0000313" key="1">
    <source>
        <dbReference type="EMBL" id="PKZ29393.1"/>
    </source>
</evidence>
<name>A0A2I1NAI6_9BACT</name>
<dbReference type="InterPro" id="IPR049887">
    <property type="entry name" value="CmeU-like"/>
</dbReference>
<evidence type="ECO:0000313" key="2">
    <source>
        <dbReference type="Proteomes" id="UP000234639"/>
    </source>
</evidence>
<organism evidence="1 2">
    <name type="scientific">Campylobacter ureolyticus</name>
    <dbReference type="NCBI Taxonomy" id="827"/>
    <lineage>
        <taxon>Bacteria</taxon>
        <taxon>Pseudomonadati</taxon>
        <taxon>Campylobacterota</taxon>
        <taxon>Epsilonproteobacteria</taxon>
        <taxon>Campylobacterales</taxon>
        <taxon>Campylobacteraceae</taxon>
        <taxon>Campylobacter</taxon>
    </lineage>
</organism>
<dbReference type="Proteomes" id="UP000234639">
    <property type="component" value="Unassembled WGS sequence"/>
</dbReference>
<dbReference type="RefSeq" id="WP_101636978.1">
    <property type="nucleotide sequence ID" value="NZ_JANQCS010000004.1"/>
</dbReference>
<gene>
    <name evidence="1" type="ORF">CYJ41_03290</name>
</gene>